<dbReference type="Proteomes" id="UP000191153">
    <property type="component" value="Unassembled WGS sequence"/>
</dbReference>
<evidence type="ECO:0000256" key="2">
    <source>
        <dbReference type="ARBA" id="ARBA00007441"/>
    </source>
</evidence>
<reference evidence="9 10" key="1">
    <citation type="submission" date="2017-02" db="EMBL/GenBank/DDBJ databases">
        <authorList>
            <person name="Peterson S.W."/>
        </authorList>
    </citation>
    <scope>NUCLEOTIDE SEQUENCE [LARGE SCALE GENOMIC DNA]</scope>
    <source>
        <strain evidence="9 10">ATCC 700028</strain>
    </source>
</reference>
<dbReference type="GO" id="GO:0006520">
    <property type="term" value="P:amino acid metabolic process"/>
    <property type="evidence" value="ECO:0007669"/>
    <property type="project" value="InterPro"/>
</dbReference>
<dbReference type="GO" id="GO:0030170">
    <property type="term" value="F:pyridoxal phosphate binding"/>
    <property type="evidence" value="ECO:0007669"/>
    <property type="project" value="InterPro"/>
</dbReference>
<dbReference type="SUPFAM" id="SSF53383">
    <property type="entry name" value="PLP-dependent transferases"/>
    <property type="match status" value="1"/>
</dbReference>
<dbReference type="Gene3D" id="3.90.1150.10">
    <property type="entry name" value="Aspartate Aminotransferase, domain 1"/>
    <property type="match status" value="1"/>
</dbReference>
<dbReference type="RefSeq" id="WP_078693342.1">
    <property type="nucleotide sequence ID" value="NZ_FUWX01000006.1"/>
</dbReference>
<dbReference type="PANTHER" id="PTHR11879:SF22">
    <property type="entry name" value="ASPARTATE AMINOTRANSFERASE, MITOCHONDRIAL"/>
    <property type="match status" value="1"/>
</dbReference>
<dbReference type="EMBL" id="FUWX01000006">
    <property type="protein sequence ID" value="SJZ52693.1"/>
    <property type="molecule type" value="Genomic_DNA"/>
</dbReference>
<comment type="cofactor">
    <cofactor evidence="1">
        <name>pyridoxal 5'-phosphate</name>
        <dbReference type="ChEBI" id="CHEBI:597326"/>
    </cofactor>
</comment>
<gene>
    <name evidence="9" type="ORF">SAMN02745174_00805</name>
</gene>
<dbReference type="InterPro" id="IPR015422">
    <property type="entry name" value="PyrdxlP-dep_Trfase_small"/>
</dbReference>
<evidence type="ECO:0000259" key="8">
    <source>
        <dbReference type="Pfam" id="PF00155"/>
    </source>
</evidence>
<evidence type="ECO:0000256" key="4">
    <source>
        <dbReference type="ARBA" id="ARBA00022576"/>
    </source>
</evidence>
<keyword evidence="6" id="KW-0663">Pyridoxal phosphate</keyword>
<dbReference type="Pfam" id="PF00155">
    <property type="entry name" value="Aminotran_1_2"/>
    <property type="match status" value="1"/>
</dbReference>
<keyword evidence="7" id="KW-0175">Coiled coil</keyword>
<feature type="domain" description="Aminotransferase class I/classII large" evidence="8">
    <location>
        <begin position="53"/>
        <end position="376"/>
    </location>
</feature>
<dbReference type="GO" id="GO:0008483">
    <property type="term" value="F:transaminase activity"/>
    <property type="evidence" value="ECO:0007669"/>
    <property type="project" value="UniProtKB-KW"/>
</dbReference>
<evidence type="ECO:0000313" key="10">
    <source>
        <dbReference type="Proteomes" id="UP000191153"/>
    </source>
</evidence>
<comment type="subunit">
    <text evidence="3">Homodimer.</text>
</comment>
<dbReference type="AlphaFoldDB" id="A0A1T4LDF8"/>
<protein>
    <submittedName>
        <fullName evidence="9">Aspartate aminotransferase</fullName>
    </submittedName>
</protein>
<comment type="similarity">
    <text evidence="2">Belongs to the class-I pyridoxal-phosphate-dependent aminotransferase family.</text>
</comment>
<dbReference type="InterPro" id="IPR015424">
    <property type="entry name" value="PyrdxlP-dep_Trfase"/>
</dbReference>
<dbReference type="PANTHER" id="PTHR11879">
    <property type="entry name" value="ASPARTATE AMINOTRANSFERASE"/>
    <property type="match status" value="1"/>
</dbReference>
<dbReference type="InterPro" id="IPR000796">
    <property type="entry name" value="Asp_trans"/>
</dbReference>
<evidence type="ECO:0000256" key="6">
    <source>
        <dbReference type="ARBA" id="ARBA00022898"/>
    </source>
</evidence>
<dbReference type="Gene3D" id="3.40.640.10">
    <property type="entry name" value="Type I PLP-dependent aspartate aminotransferase-like (Major domain)"/>
    <property type="match status" value="1"/>
</dbReference>
<dbReference type="OrthoDB" id="9766445at2"/>
<evidence type="ECO:0000256" key="5">
    <source>
        <dbReference type="ARBA" id="ARBA00022679"/>
    </source>
</evidence>
<evidence type="ECO:0000256" key="7">
    <source>
        <dbReference type="SAM" id="Coils"/>
    </source>
</evidence>
<dbReference type="CDD" id="cd00609">
    <property type="entry name" value="AAT_like"/>
    <property type="match status" value="1"/>
</dbReference>
<proteinExistence type="inferred from homology"/>
<evidence type="ECO:0000256" key="3">
    <source>
        <dbReference type="ARBA" id="ARBA00011738"/>
    </source>
</evidence>
<accession>A0A1T4LDF8</accession>
<feature type="coiled-coil region" evidence="7">
    <location>
        <begin position="156"/>
        <end position="183"/>
    </location>
</feature>
<dbReference type="InterPro" id="IPR004839">
    <property type="entry name" value="Aminotransferase_I/II_large"/>
</dbReference>
<keyword evidence="10" id="KW-1185">Reference proteome</keyword>
<evidence type="ECO:0000256" key="1">
    <source>
        <dbReference type="ARBA" id="ARBA00001933"/>
    </source>
</evidence>
<dbReference type="GO" id="GO:0042802">
    <property type="term" value="F:identical protein binding"/>
    <property type="evidence" value="ECO:0007669"/>
    <property type="project" value="TreeGrafter"/>
</dbReference>
<evidence type="ECO:0000313" key="9">
    <source>
        <dbReference type="EMBL" id="SJZ52693.1"/>
    </source>
</evidence>
<sequence length="409" mass="47001">MLGRGSVGRELDDRVFKIAGKAKNAIERFGKENVINGTIGALYNEGEKLVNFHTVVETYKNLPSEDIFAYASGITGSEEYKEAVKRIILGRDYNSKFQGHFMEVVATAGGTGAIRNSLKNYLNPGEKILLPELMWDPYKLMAEEVGGSFDTYKLFNENDEFHLENFREKVEELTKEQENVVIMINDPCHNPTGYSLSMEEWKGVIEILEEYAKLKNIILLNDMAYMDFSERDMGEYRKIFKNLSENILVIFLFSMSKSFTGYGLRAGAQLALSTNEDIIKEFENASKFSCRATWSNISRGAMSLLSEIVLDDRKYRKLFKERESYRKLIKERAEIFLKEAKDVDLKTYPYKDGFFITIPIENNIEEVVESLERENIFTIVLEKGIRLGVCSVPKKKLFGLSKKIKLYMK</sequence>
<keyword evidence="4 9" id="KW-0032">Aminotransferase</keyword>
<dbReference type="InterPro" id="IPR015421">
    <property type="entry name" value="PyrdxlP-dep_Trfase_major"/>
</dbReference>
<dbReference type="STRING" id="180163.SAMN02745174_00805"/>
<organism evidence="9 10">
    <name type="scientific">Cetobacterium ceti</name>
    <dbReference type="NCBI Taxonomy" id="180163"/>
    <lineage>
        <taxon>Bacteria</taxon>
        <taxon>Fusobacteriati</taxon>
        <taxon>Fusobacteriota</taxon>
        <taxon>Fusobacteriia</taxon>
        <taxon>Fusobacteriales</taxon>
        <taxon>Fusobacteriaceae</taxon>
        <taxon>Cetobacterium</taxon>
    </lineage>
</organism>
<keyword evidence="5 9" id="KW-0808">Transferase</keyword>
<name>A0A1T4LDF8_9FUSO</name>